<name>G8RWH1_MYCRN</name>
<evidence type="ECO:0000313" key="1">
    <source>
        <dbReference type="EMBL" id="AEV73103.1"/>
    </source>
</evidence>
<gene>
    <name evidence="1" type="ordered locus">MycrhN_2515</name>
</gene>
<sequence length="382" mass="41339">MTDVPSTLRPNNCGASPDASVLGTTEGSHVIPVNANTVTLLQSMRADPSISILANTKPGARTGGQDIATLRFLAGRARQRLETEGCTDASALLAALGTMIDEAVSQPADLATAFFVNRAHSCWATLPVPVIDRCVIDPTFATRDLVRALHHTPRHNVLLLSSDQARLLHGHGATLAPSSAGAFPVHRRVADSNRGRTAVPTDAFLRRVDRALGTALRLNPAPLILAAAEPTASTFRRISRNTARLAGVVKGNHLTTPAAQLVELIRPVLGGYLKSRSKEALDHIERRARSGRVLRDIESAWLAARWERPEMLAVEEHYYYPARLDDTGDTLVPAQDVDHPDVIDDAVDELIEIVLRRGGWIALVEPGELPDNTHLALTLRRP</sequence>
<dbReference type="STRING" id="710685.MycrhN_2515"/>
<dbReference type="KEGG" id="mrh:MycrhN_2515"/>
<dbReference type="eggNOG" id="COG1503">
    <property type="taxonomic scope" value="Bacteria"/>
</dbReference>
<keyword evidence="2" id="KW-1185">Reference proteome</keyword>
<dbReference type="OrthoDB" id="242138at2"/>
<dbReference type="AlphaFoldDB" id="G8RWH1"/>
<organism evidence="1 2">
    <name type="scientific">Mycolicibacterium rhodesiae (strain NBB3)</name>
    <name type="common">Mycobacterium rhodesiae</name>
    <dbReference type="NCBI Taxonomy" id="710685"/>
    <lineage>
        <taxon>Bacteria</taxon>
        <taxon>Bacillati</taxon>
        <taxon>Actinomycetota</taxon>
        <taxon>Actinomycetes</taxon>
        <taxon>Mycobacteriales</taxon>
        <taxon>Mycobacteriaceae</taxon>
        <taxon>Mycolicibacterium</taxon>
    </lineage>
</organism>
<dbReference type="Proteomes" id="UP000005442">
    <property type="component" value="Chromosome"/>
</dbReference>
<reference evidence="1 2" key="1">
    <citation type="submission" date="2011-12" db="EMBL/GenBank/DDBJ databases">
        <title>Complete sequence of Mycobacterium rhodesiae NBB3.</title>
        <authorList>
            <consortium name="US DOE Joint Genome Institute"/>
            <person name="Lucas S."/>
            <person name="Han J."/>
            <person name="Lapidus A."/>
            <person name="Cheng J.-F."/>
            <person name="Goodwin L."/>
            <person name="Pitluck S."/>
            <person name="Peters L."/>
            <person name="Mikhailova N."/>
            <person name="Gu W."/>
            <person name="Detter J.C."/>
            <person name="Han C."/>
            <person name="Tapia R."/>
            <person name="Land M."/>
            <person name="Hauser L."/>
            <person name="Kyrpides N."/>
            <person name="Ivanova N."/>
            <person name="Pagani I."/>
            <person name="Mattes T."/>
            <person name="Holmes A."/>
            <person name="Rutledge P."/>
            <person name="Paulsen I."/>
            <person name="Coleman N."/>
            <person name="Woyke T."/>
        </authorList>
    </citation>
    <scope>NUCLEOTIDE SEQUENCE [LARGE SCALE GENOMIC DNA]</scope>
    <source>
        <strain evidence="1 2">NBB3</strain>
    </source>
</reference>
<dbReference type="EMBL" id="CP003169">
    <property type="protein sequence ID" value="AEV73103.1"/>
    <property type="molecule type" value="Genomic_DNA"/>
</dbReference>
<proteinExistence type="predicted"/>
<dbReference type="HOGENOM" id="CLU_044180_0_0_11"/>
<protein>
    <submittedName>
        <fullName evidence="1">Uncharacterized protein</fullName>
    </submittedName>
</protein>
<dbReference type="PATRIC" id="fig|710685.3.peg.2514"/>
<dbReference type="Pfam" id="PF18845">
    <property type="entry name" value="baeRF_family3"/>
    <property type="match status" value="1"/>
</dbReference>
<accession>G8RWH1</accession>
<dbReference type="InterPro" id="IPR041289">
    <property type="entry name" value="Bact_RF_family3"/>
</dbReference>
<evidence type="ECO:0000313" key="2">
    <source>
        <dbReference type="Proteomes" id="UP000005442"/>
    </source>
</evidence>